<evidence type="ECO:0000313" key="4">
    <source>
        <dbReference type="Proteomes" id="UP000239001"/>
    </source>
</evidence>
<evidence type="ECO:0000259" key="2">
    <source>
        <dbReference type="Pfam" id="PF00266"/>
    </source>
</evidence>
<evidence type="ECO:0000313" key="3">
    <source>
        <dbReference type="EMBL" id="PSF39533.1"/>
    </source>
</evidence>
<gene>
    <name evidence="3" type="ORF">C7H19_01715</name>
</gene>
<evidence type="ECO:0000256" key="1">
    <source>
        <dbReference type="ARBA" id="ARBA00022898"/>
    </source>
</evidence>
<keyword evidence="1" id="KW-0663">Pyridoxal phosphate</keyword>
<dbReference type="InterPro" id="IPR015421">
    <property type="entry name" value="PyrdxlP-dep_Trfase_major"/>
</dbReference>
<organism evidence="3 4">
    <name type="scientific">Aphanothece hegewaldii CCALA 016</name>
    <dbReference type="NCBI Taxonomy" id="2107694"/>
    <lineage>
        <taxon>Bacteria</taxon>
        <taxon>Bacillati</taxon>
        <taxon>Cyanobacteriota</taxon>
        <taxon>Cyanophyceae</taxon>
        <taxon>Oscillatoriophycideae</taxon>
        <taxon>Chroococcales</taxon>
        <taxon>Aphanothecaceae</taxon>
        <taxon>Aphanothece</taxon>
    </lineage>
</organism>
<proteinExistence type="predicted"/>
<reference evidence="3 4" key="1">
    <citation type="submission" date="2018-03" db="EMBL/GenBank/DDBJ databases">
        <title>The ancient ancestry and fast evolution of plastids.</title>
        <authorList>
            <person name="Moore K.R."/>
            <person name="Magnabosco C."/>
            <person name="Momper L."/>
            <person name="Gold D.A."/>
            <person name="Bosak T."/>
            <person name="Fournier G.P."/>
        </authorList>
    </citation>
    <scope>NUCLEOTIDE SEQUENCE [LARGE SCALE GENOMIC DNA]</scope>
    <source>
        <strain evidence="3 4">CCALA 016</strain>
    </source>
</reference>
<dbReference type="Gene3D" id="3.40.640.10">
    <property type="entry name" value="Type I PLP-dependent aspartate aminotransferase-like (Major domain)"/>
    <property type="match status" value="1"/>
</dbReference>
<reference evidence="3 4" key="2">
    <citation type="submission" date="2018-03" db="EMBL/GenBank/DDBJ databases">
        <authorList>
            <person name="Keele B.F."/>
        </authorList>
    </citation>
    <scope>NUCLEOTIDE SEQUENCE [LARGE SCALE GENOMIC DNA]</scope>
    <source>
        <strain evidence="3 4">CCALA 016</strain>
    </source>
</reference>
<dbReference type="EMBL" id="PXOH01000001">
    <property type="protein sequence ID" value="PSF39533.1"/>
    <property type="molecule type" value="Genomic_DNA"/>
</dbReference>
<dbReference type="OrthoDB" id="9804366at2"/>
<dbReference type="RefSeq" id="WP_106455153.1">
    <property type="nucleotide sequence ID" value="NZ_PXOH01000001.1"/>
</dbReference>
<dbReference type="InterPro" id="IPR015422">
    <property type="entry name" value="PyrdxlP-dep_Trfase_small"/>
</dbReference>
<dbReference type="PANTHER" id="PTHR43092:SF2">
    <property type="entry name" value="HERCYNYLCYSTEINE SULFOXIDE LYASE"/>
    <property type="match status" value="1"/>
</dbReference>
<dbReference type="Pfam" id="PF00266">
    <property type="entry name" value="Aminotran_5"/>
    <property type="match status" value="1"/>
</dbReference>
<dbReference type="Proteomes" id="UP000239001">
    <property type="component" value="Unassembled WGS sequence"/>
</dbReference>
<dbReference type="AlphaFoldDB" id="A0A2T1M3W3"/>
<keyword evidence="3" id="KW-0808">Transferase</keyword>
<dbReference type="Gene3D" id="3.90.1150.10">
    <property type="entry name" value="Aspartate Aminotransferase, domain 1"/>
    <property type="match status" value="1"/>
</dbReference>
<dbReference type="InterPro" id="IPR015424">
    <property type="entry name" value="PyrdxlP-dep_Trfase"/>
</dbReference>
<comment type="caution">
    <text evidence="3">The sequence shown here is derived from an EMBL/GenBank/DDBJ whole genome shotgun (WGS) entry which is preliminary data.</text>
</comment>
<dbReference type="PANTHER" id="PTHR43092">
    <property type="entry name" value="L-CYSTEINE DESULFHYDRASE"/>
    <property type="match status" value="1"/>
</dbReference>
<dbReference type="SUPFAM" id="SSF53383">
    <property type="entry name" value="PLP-dependent transferases"/>
    <property type="match status" value="1"/>
</dbReference>
<protein>
    <submittedName>
        <fullName evidence="3">Aminotransferase</fullName>
    </submittedName>
</protein>
<dbReference type="InterPro" id="IPR000192">
    <property type="entry name" value="Aminotrans_V_dom"/>
</dbReference>
<keyword evidence="4" id="KW-1185">Reference proteome</keyword>
<sequence length="388" mass="43788">MTDTSINLKHHWQIEPNLCFLNHGSFGATPRTILNYQHQLRTELEKNPIEFLARKLEQKLDIAREKLAQFIGGEPENLVFVPNATFGVNTVLRSLPFAPEDEILVTNHTYNACRNAVNFVTSGAKVGLKVVSIPFPIDSPQQVINAILDGVSPRTRLALIDHITSPTALVFPIEKIVKELLKRGIDTIVDGAHAPGFLPINLKNIETAYYTGNCHKWLCAPKGAAFLYVKPDRQKQIRPLVISHGMNSPRTDRSRFLLEFDWMGTDDPTPYLCIPQAIEWLDGLFTGGITQLYQRNHLLVIEARKLICNTLNISPPCPEEMLGLMATINLGKIPQSAEELQRKLLEEFAIEVPVIPWSDEQTLIRISAQAYNNIEDYEYFAKCLQKLL</sequence>
<dbReference type="GO" id="GO:0008483">
    <property type="term" value="F:transaminase activity"/>
    <property type="evidence" value="ECO:0007669"/>
    <property type="project" value="UniProtKB-KW"/>
</dbReference>
<accession>A0A2T1M3W3</accession>
<feature type="domain" description="Aminotransferase class V" evidence="2">
    <location>
        <begin position="51"/>
        <end position="378"/>
    </location>
</feature>
<keyword evidence="3" id="KW-0032">Aminotransferase</keyword>
<name>A0A2T1M3W3_9CHRO</name>